<dbReference type="PANTHER" id="PTHR43156:SF2">
    <property type="entry name" value="STAGE II SPORULATION PROTEIN E"/>
    <property type="match status" value="1"/>
</dbReference>
<evidence type="ECO:0000256" key="1">
    <source>
        <dbReference type="ARBA" id="ARBA00022801"/>
    </source>
</evidence>
<dbReference type="InterPro" id="IPR001932">
    <property type="entry name" value="PPM-type_phosphatase-like_dom"/>
</dbReference>
<proteinExistence type="predicted"/>
<organism evidence="3 4">
    <name type="scientific">Chloroflexus aurantiacus (strain ATCC 29366 / DSM 635 / J-10-fl)</name>
    <dbReference type="NCBI Taxonomy" id="324602"/>
    <lineage>
        <taxon>Bacteria</taxon>
        <taxon>Bacillati</taxon>
        <taxon>Chloroflexota</taxon>
        <taxon>Chloroflexia</taxon>
        <taxon>Chloroflexales</taxon>
        <taxon>Chloroflexineae</taxon>
        <taxon>Chloroflexaceae</taxon>
        <taxon>Chloroflexus</taxon>
    </lineage>
</organism>
<evidence type="ECO:0000259" key="2">
    <source>
        <dbReference type="PROSITE" id="PS51746"/>
    </source>
</evidence>
<accession>A9WFT4</accession>
<dbReference type="HOGENOM" id="CLU_000445_43_6_0"/>
<gene>
    <name evidence="3" type="ordered locus">Caur_2225</name>
</gene>
<reference evidence="4" key="1">
    <citation type="journal article" date="2011" name="BMC Genomics">
        <title>Complete genome sequence of the filamentous anoxygenic phototrophic bacterium Chloroflexus aurantiacus.</title>
        <authorList>
            <person name="Tang K.H."/>
            <person name="Barry K."/>
            <person name="Chertkov O."/>
            <person name="Dalin E."/>
            <person name="Han C.S."/>
            <person name="Hauser L.J."/>
            <person name="Honchak B.M."/>
            <person name="Karbach L.E."/>
            <person name="Land M.L."/>
            <person name="Lapidus A."/>
            <person name="Larimer F.W."/>
            <person name="Mikhailova N."/>
            <person name="Pitluck S."/>
            <person name="Pierson B.K."/>
            <person name="Blankenship R.E."/>
        </authorList>
    </citation>
    <scope>NUCLEOTIDE SEQUENCE [LARGE SCALE GENOMIC DNA]</scope>
    <source>
        <strain evidence="4">ATCC 29366 / DSM 635 / J-10-fl</strain>
    </source>
</reference>
<dbReference type="InterPro" id="IPR052016">
    <property type="entry name" value="Bact_Sigma-Reg"/>
</dbReference>
<dbReference type="eggNOG" id="COG2208">
    <property type="taxonomic scope" value="Bacteria"/>
</dbReference>
<dbReference type="Gene3D" id="3.60.40.10">
    <property type="entry name" value="PPM-type phosphatase domain"/>
    <property type="match status" value="1"/>
</dbReference>
<dbReference type="Proteomes" id="UP000002008">
    <property type="component" value="Chromosome"/>
</dbReference>
<keyword evidence="1" id="KW-0378">Hydrolase</keyword>
<dbReference type="EMBL" id="CP000909">
    <property type="protein sequence ID" value="ABY35434.1"/>
    <property type="molecule type" value="Genomic_DNA"/>
</dbReference>
<dbReference type="InterPro" id="IPR029016">
    <property type="entry name" value="GAF-like_dom_sf"/>
</dbReference>
<dbReference type="KEGG" id="cau:Caur_2225"/>
<dbReference type="GO" id="GO:0016791">
    <property type="term" value="F:phosphatase activity"/>
    <property type="evidence" value="ECO:0000318"/>
    <property type="project" value="GO_Central"/>
</dbReference>
<dbReference type="PANTHER" id="PTHR43156">
    <property type="entry name" value="STAGE II SPORULATION PROTEIN E-RELATED"/>
    <property type="match status" value="1"/>
</dbReference>
<dbReference type="SUPFAM" id="SSF81606">
    <property type="entry name" value="PP2C-like"/>
    <property type="match status" value="1"/>
</dbReference>
<evidence type="ECO:0000313" key="3">
    <source>
        <dbReference type="EMBL" id="ABY35434.1"/>
    </source>
</evidence>
<dbReference type="InterPro" id="IPR003018">
    <property type="entry name" value="GAF"/>
</dbReference>
<dbReference type="SUPFAM" id="SSF55781">
    <property type="entry name" value="GAF domain-like"/>
    <property type="match status" value="2"/>
</dbReference>
<dbReference type="SMART" id="SM00331">
    <property type="entry name" value="PP2C_SIG"/>
    <property type="match status" value="1"/>
</dbReference>
<protein>
    <submittedName>
        <fullName evidence="3">Stage II sporulation E family protein</fullName>
    </submittedName>
</protein>
<sequence length="590" mass="64989">MPSSERQNRIAEWSALRLLAQTLNQTLNLRSALDAALIHILELTGQEAGWIYLRDEGDQFILAARQRLPPALTYPGTIWQGECVCQEACRTGQIRQEPILMPCSRLRGAVGDKRGLTHHISVELRDSSRPVGILNLATTQWAKLEAVDQQLIAAIGDLLGTAIARAHLYEEFSVRRVQERRALLSLSQELLVTDDLEPTIQRLVRIGARLLDADACAFIEADEAGGRALLRACHGWELPTVSAWPLILDENHPHLWYLPERSSQLAADALMRLPILLRRQSFQGHLLAPVELGGVQIGLLMVNTINPRSFLDSEAELLGLLASQLAQMIDRERLYQEALARQRLERELDLASEIQASFLPDCCPFVPGLQIEAFYQAARQVGGDFYDFIEIPATTPDGQSRFGVVIADVTDKGVPAALFMALSRTLLRASAIDGRSPVAVLERANRLILADSRAGLFVTCFYALIDPATGRVTYANGGHNYPLLYRQATGQVIPLAAQGIVLGIIPDPHFVPGEIVLDPGDILLFYTDGITEAMNPQRDLFGDERLAAVLRASHQHAPGDIVDAVLAAVREFTGDTPQTDDMTMVVIKRV</sequence>
<name>A9WFT4_CHLAA</name>
<dbReference type="eggNOG" id="COG2203">
    <property type="taxonomic scope" value="Bacteria"/>
</dbReference>
<dbReference type="EnsemblBacteria" id="ABY35434">
    <property type="protein sequence ID" value="ABY35434"/>
    <property type="gene ID" value="Caur_2225"/>
</dbReference>
<dbReference type="InterPro" id="IPR036457">
    <property type="entry name" value="PPM-type-like_dom_sf"/>
</dbReference>
<dbReference type="InParanoid" id="A9WFT4"/>
<dbReference type="AlphaFoldDB" id="A9WFT4"/>
<dbReference type="Pfam" id="PF13185">
    <property type="entry name" value="GAF_2"/>
    <property type="match status" value="1"/>
</dbReference>
<evidence type="ECO:0000313" key="4">
    <source>
        <dbReference type="Proteomes" id="UP000002008"/>
    </source>
</evidence>
<dbReference type="PROSITE" id="PS51746">
    <property type="entry name" value="PPM_2"/>
    <property type="match status" value="1"/>
</dbReference>
<dbReference type="Pfam" id="PF01590">
    <property type="entry name" value="GAF"/>
    <property type="match status" value="1"/>
</dbReference>
<dbReference type="SMART" id="SM00065">
    <property type="entry name" value="GAF"/>
    <property type="match status" value="2"/>
</dbReference>
<feature type="domain" description="PPM-type phosphatase" evidence="2">
    <location>
        <begin position="385"/>
        <end position="589"/>
    </location>
</feature>
<dbReference type="Pfam" id="PF07228">
    <property type="entry name" value="SpoIIE"/>
    <property type="match status" value="1"/>
</dbReference>
<dbReference type="PATRIC" id="fig|324602.8.peg.2522"/>
<dbReference type="Gene3D" id="3.30.450.40">
    <property type="match status" value="2"/>
</dbReference>
<dbReference type="RefSeq" id="WP_012258088.1">
    <property type="nucleotide sequence ID" value="NC_010175.1"/>
</dbReference>
<keyword evidence="4" id="KW-1185">Reference proteome</keyword>
<dbReference type="STRING" id="324602.Caur_2225"/>